<dbReference type="EMBL" id="BAABME010008887">
    <property type="protein sequence ID" value="GAA0174062.1"/>
    <property type="molecule type" value="Genomic_DNA"/>
</dbReference>
<organism evidence="3 4">
    <name type="scientific">Lithospermum erythrorhizon</name>
    <name type="common">Purple gromwell</name>
    <name type="synonym">Lithospermum officinale var. erythrorhizon</name>
    <dbReference type="NCBI Taxonomy" id="34254"/>
    <lineage>
        <taxon>Eukaryota</taxon>
        <taxon>Viridiplantae</taxon>
        <taxon>Streptophyta</taxon>
        <taxon>Embryophyta</taxon>
        <taxon>Tracheophyta</taxon>
        <taxon>Spermatophyta</taxon>
        <taxon>Magnoliopsida</taxon>
        <taxon>eudicotyledons</taxon>
        <taxon>Gunneridae</taxon>
        <taxon>Pentapetalae</taxon>
        <taxon>asterids</taxon>
        <taxon>lamiids</taxon>
        <taxon>Boraginales</taxon>
        <taxon>Boraginaceae</taxon>
        <taxon>Boraginoideae</taxon>
        <taxon>Lithospermeae</taxon>
        <taxon>Lithospermum</taxon>
    </lineage>
</organism>
<proteinExistence type="predicted"/>
<comment type="caution">
    <text evidence="3">The sequence shown here is derived from an EMBL/GenBank/DDBJ whole genome shotgun (WGS) entry which is preliminary data.</text>
</comment>
<evidence type="ECO:0000256" key="2">
    <source>
        <dbReference type="SAM" id="MobiDB-lite"/>
    </source>
</evidence>
<evidence type="ECO:0000313" key="3">
    <source>
        <dbReference type="EMBL" id="GAA0174062.1"/>
    </source>
</evidence>
<dbReference type="InterPro" id="IPR044797">
    <property type="entry name" value="At4g06598-like"/>
</dbReference>
<feature type="region of interest" description="Disordered" evidence="2">
    <location>
        <begin position="103"/>
        <end position="125"/>
    </location>
</feature>
<feature type="coiled-coil region" evidence="1">
    <location>
        <begin position="224"/>
        <end position="251"/>
    </location>
</feature>
<dbReference type="Proteomes" id="UP001454036">
    <property type="component" value="Unassembled WGS sequence"/>
</dbReference>
<feature type="compositionally biased region" description="Basic and acidic residues" evidence="2">
    <location>
        <begin position="24"/>
        <end position="38"/>
    </location>
</feature>
<evidence type="ECO:0000313" key="4">
    <source>
        <dbReference type="Proteomes" id="UP001454036"/>
    </source>
</evidence>
<dbReference type="PANTHER" id="PTHR46835:SF4">
    <property type="entry name" value="B-ZIP PROTEIN"/>
    <property type="match status" value="1"/>
</dbReference>
<dbReference type="AlphaFoldDB" id="A0AAV3RGA8"/>
<keyword evidence="1" id="KW-0175">Coiled coil</keyword>
<protein>
    <submittedName>
        <fullName evidence="3">Basic leucine zipper transcription factor</fullName>
    </submittedName>
</protein>
<name>A0AAV3RGA8_LITER</name>
<evidence type="ECO:0000256" key="1">
    <source>
        <dbReference type="SAM" id="Coils"/>
    </source>
</evidence>
<sequence length="305" mass="34813">MHSQKQHNMSKDAQRPPRYPLQKKSIDSKQPQGHDRPASRVGLAPHHRHYKSLLESYIDEEKPPWLDDLLSEQDSDSYSCFKLSSSSYSLTFLDILNELGASTSRESDDSLESSCTYGPNSPKRRSQLTFPVSSAFSNSVSQSPLQNLDASVYESERAQPGTIDSGGTNDEFRNEAMKTKGLHPRQRHRAWKPLYIAELERTVSILQTFKSELATKVSVMFQQRSTLQIENHKLKEQMIKLQQEKLHAEGQYQYLRKEAERLKAHLGSHSHMNKINTLKELSSASKLVGSEPSWQISDLWKLDLS</sequence>
<gene>
    <name evidence="3" type="ORF">LIER_27530</name>
</gene>
<keyword evidence="4" id="KW-1185">Reference proteome</keyword>
<accession>A0AAV3RGA8</accession>
<reference evidence="3 4" key="1">
    <citation type="submission" date="2024-01" db="EMBL/GenBank/DDBJ databases">
        <title>The complete chloroplast genome sequence of Lithospermum erythrorhizon: insights into the phylogenetic relationship among Boraginaceae species and the maternal lineages of purple gromwells.</title>
        <authorList>
            <person name="Okada T."/>
            <person name="Watanabe K."/>
        </authorList>
    </citation>
    <scope>NUCLEOTIDE SEQUENCE [LARGE SCALE GENOMIC DNA]</scope>
</reference>
<dbReference type="PANTHER" id="PTHR46835">
    <property type="entry name" value="BASIC-LEUCINE ZIPPER (BZIP) TRANSCRIPTION FACTOR FAMILY PROTEIN-RELATED"/>
    <property type="match status" value="1"/>
</dbReference>
<feature type="region of interest" description="Disordered" evidence="2">
    <location>
        <begin position="1"/>
        <end position="46"/>
    </location>
</feature>